<reference evidence="3" key="1">
    <citation type="submission" date="2020-12" db="EMBL/GenBank/DDBJ databases">
        <title>WGS assembly of Carya illinoinensis cv. Pawnee.</title>
        <authorList>
            <person name="Platts A."/>
            <person name="Shu S."/>
            <person name="Wright S."/>
            <person name="Barry K."/>
            <person name="Edger P."/>
            <person name="Pires J.C."/>
            <person name="Schmutz J."/>
        </authorList>
    </citation>
    <scope>NUCLEOTIDE SEQUENCE</scope>
    <source>
        <tissue evidence="3">Leaf</tissue>
    </source>
</reference>
<evidence type="ECO:0000313" key="3">
    <source>
        <dbReference type="EMBL" id="KAG6652299.1"/>
    </source>
</evidence>
<feature type="compositionally biased region" description="Basic and acidic residues" evidence="1">
    <location>
        <begin position="1"/>
        <end position="18"/>
    </location>
</feature>
<dbReference type="Pfam" id="PF00564">
    <property type="entry name" value="PB1"/>
    <property type="match status" value="1"/>
</dbReference>
<reference evidence="4" key="2">
    <citation type="submission" date="2021-01" db="EMBL/GenBank/DDBJ databases">
        <authorList>
            <person name="Lovell J.T."/>
            <person name="Bentley N."/>
            <person name="Bhattarai G."/>
            <person name="Jenkins J.W."/>
            <person name="Sreedasyam A."/>
            <person name="Alarcon Y."/>
            <person name="Bock C."/>
            <person name="Boston L."/>
            <person name="Carlson J."/>
            <person name="Cervantes K."/>
            <person name="Clermont K."/>
            <person name="Krom N."/>
            <person name="Kubenka K."/>
            <person name="Mamidi S."/>
            <person name="Mattison C."/>
            <person name="Monteros M."/>
            <person name="Pisani C."/>
            <person name="Plott C."/>
            <person name="Rajasekar S."/>
            <person name="Rhein H.S."/>
            <person name="Rohla C."/>
            <person name="Song M."/>
            <person name="Hilaire R.S."/>
            <person name="Shu S."/>
            <person name="Wells L."/>
            <person name="Wang X."/>
            <person name="Webber J."/>
            <person name="Heerema R.J."/>
            <person name="Klein P."/>
            <person name="Conner P."/>
            <person name="Grauke L."/>
            <person name="Grimwood J."/>
            <person name="Schmutz J."/>
            <person name="Randall J.J."/>
        </authorList>
    </citation>
    <scope>NUCLEOTIDE SEQUENCE</scope>
    <source>
        <tissue evidence="4">Leaf</tissue>
    </source>
</reference>
<evidence type="ECO:0000313" key="5">
    <source>
        <dbReference type="Proteomes" id="UP000811609"/>
    </source>
</evidence>
<dbReference type="SMART" id="SM00666">
    <property type="entry name" value="PB1"/>
    <property type="match status" value="1"/>
</dbReference>
<organism evidence="3 5">
    <name type="scientific">Carya illinoinensis</name>
    <name type="common">Pecan</name>
    <dbReference type="NCBI Taxonomy" id="32201"/>
    <lineage>
        <taxon>Eukaryota</taxon>
        <taxon>Viridiplantae</taxon>
        <taxon>Streptophyta</taxon>
        <taxon>Embryophyta</taxon>
        <taxon>Tracheophyta</taxon>
        <taxon>Spermatophyta</taxon>
        <taxon>Magnoliopsida</taxon>
        <taxon>eudicotyledons</taxon>
        <taxon>Gunneridae</taxon>
        <taxon>Pentapetalae</taxon>
        <taxon>rosids</taxon>
        <taxon>fabids</taxon>
        <taxon>Fagales</taxon>
        <taxon>Juglandaceae</taxon>
        <taxon>Carya</taxon>
    </lineage>
</organism>
<dbReference type="Proteomes" id="UP000811246">
    <property type="component" value="Chromosome 6"/>
</dbReference>
<comment type="caution">
    <text evidence="3">The sequence shown here is derived from an EMBL/GenBank/DDBJ whole genome shotgun (WGS) entry which is preliminary data.</text>
</comment>
<evidence type="ECO:0000313" key="4">
    <source>
        <dbReference type="EMBL" id="KAG6710282.1"/>
    </source>
</evidence>
<protein>
    <recommendedName>
        <fullName evidence="2">PB1 domain-containing protein</fullName>
    </recommendedName>
</protein>
<dbReference type="EMBL" id="CM031830">
    <property type="protein sequence ID" value="KAG6710282.1"/>
    <property type="molecule type" value="Genomic_DNA"/>
</dbReference>
<dbReference type="CDD" id="cd06410">
    <property type="entry name" value="PB1_UP2"/>
    <property type="match status" value="1"/>
</dbReference>
<evidence type="ECO:0000259" key="2">
    <source>
        <dbReference type="SMART" id="SM00666"/>
    </source>
</evidence>
<dbReference type="InterPro" id="IPR053198">
    <property type="entry name" value="Gynoecium_Dev_Regulator"/>
</dbReference>
<name>A0A8T1QD37_CARIL</name>
<feature type="domain" description="PB1" evidence="2">
    <location>
        <begin position="41"/>
        <end position="125"/>
    </location>
</feature>
<dbReference type="InterPro" id="IPR000270">
    <property type="entry name" value="PB1_dom"/>
</dbReference>
<proteinExistence type="predicted"/>
<dbReference type="Proteomes" id="UP000811609">
    <property type="component" value="Chromosome 6"/>
</dbReference>
<gene>
    <name evidence="3" type="ORF">CIPAW_06G174400</name>
    <name evidence="4" type="ORF">I3842_06G175500</name>
</gene>
<dbReference type="PANTHER" id="PTHR31066">
    <property type="entry name" value="OS05G0427100 PROTEIN-RELATED"/>
    <property type="match status" value="1"/>
</dbReference>
<dbReference type="EMBL" id="CM031814">
    <property type="protein sequence ID" value="KAG6652299.1"/>
    <property type="molecule type" value="Genomic_DNA"/>
</dbReference>
<dbReference type="AlphaFoldDB" id="A0A8T1QD37"/>
<accession>A0A8T1QD37</accession>
<keyword evidence="5" id="KW-1185">Reference proteome</keyword>
<feature type="region of interest" description="Disordered" evidence="1">
    <location>
        <begin position="1"/>
        <end position="24"/>
    </location>
</feature>
<sequence>MAGESEGDRTDNDGERMNETTSPKNRVKFLCSHGGRILPRPTDGQLKYVGGETRAIAIPRDTSFSELMKKVAAVFDADTILKYQVIPEDLDALVSVRSDEDLKHMLDEYDRHESEATMRLRTFLFPSNPIMVDNQATYPEPHALEQRYVDAINGIIRTTTASTLTSINANRVPFTVSACSSPHCSSPKAQNVDPLYDTISSNGYQQNGLVSMHKVHSSPSLCSLNNFQNHSNGLGNHHLCQHHHYQYHPHHYHGCHHPRPPIDPHNKVGGGEMFARSLSSGRADTRRSLMGYGINNYYPPSRHRREGGGCSVCGYECGFYGCGGLEISGIGSITRSPR</sequence>
<dbReference type="PANTHER" id="PTHR31066:SF47">
    <property type="entry name" value="PB1 DOMAIN-CONTAINING PROTEIN"/>
    <property type="match status" value="1"/>
</dbReference>
<evidence type="ECO:0000256" key="1">
    <source>
        <dbReference type="SAM" id="MobiDB-lite"/>
    </source>
</evidence>